<dbReference type="GO" id="GO:0000976">
    <property type="term" value="F:transcription cis-regulatory region binding"/>
    <property type="evidence" value="ECO:0007669"/>
    <property type="project" value="TreeGrafter"/>
</dbReference>
<dbReference type="GO" id="GO:0003700">
    <property type="term" value="F:DNA-binding transcription factor activity"/>
    <property type="evidence" value="ECO:0007669"/>
    <property type="project" value="TreeGrafter"/>
</dbReference>
<evidence type="ECO:0000259" key="5">
    <source>
        <dbReference type="PROSITE" id="PS50932"/>
    </source>
</evidence>
<dbReference type="Gene3D" id="3.40.50.2300">
    <property type="match status" value="2"/>
</dbReference>
<dbReference type="SUPFAM" id="SSF53822">
    <property type="entry name" value="Periplasmic binding protein-like I"/>
    <property type="match status" value="1"/>
</dbReference>
<dbReference type="RefSeq" id="WP_169925165.1">
    <property type="nucleotide sequence ID" value="NZ_AZRN01000023.1"/>
</dbReference>
<dbReference type="CDD" id="cd01392">
    <property type="entry name" value="HTH_LacI"/>
    <property type="match status" value="1"/>
</dbReference>
<keyword evidence="4" id="KW-0804">Transcription</keyword>
<dbReference type="CDD" id="cd06267">
    <property type="entry name" value="PBP1_LacI_sugar_binding-like"/>
    <property type="match status" value="1"/>
</dbReference>
<evidence type="ECO:0000313" key="8">
    <source>
        <dbReference type="Proteomes" id="UP000236604"/>
    </source>
</evidence>
<dbReference type="SUPFAM" id="SSF47413">
    <property type="entry name" value="lambda repressor-like DNA-binding domains"/>
    <property type="match status" value="1"/>
</dbReference>
<dbReference type="PROSITE" id="PS50943">
    <property type="entry name" value="HTH_CROC1"/>
    <property type="match status" value="1"/>
</dbReference>
<dbReference type="PANTHER" id="PTHR30146">
    <property type="entry name" value="LACI-RELATED TRANSCRIPTIONAL REPRESSOR"/>
    <property type="match status" value="1"/>
</dbReference>
<dbReference type="PROSITE" id="PS00356">
    <property type="entry name" value="HTH_LACI_1"/>
    <property type="match status" value="1"/>
</dbReference>
<reference evidence="7 8" key="1">
    <citation type="submission" date="2013-12" db="EMBL/GenBank/DDBJ databases">
        <title>Comparative genomics of Petrotoga isolates.</title>
        <authorList>
            <person name="Nesbo C.L."/>
            <person name="Charchuk R."/>
            <person name="Chow K."/>
        </authorList>
    </citation>
    <scope>NUCLEOTIDE SEQUENCE [LARGE SCALE GENOMIC DNA]</scope>
    <source>
        <strain evidence="7 8">DSM 14811</strain>
    </source>
</reference>
<protein>
    <submittedName>
        <fullName evidence="7">Uncharacterized protein</fullName>
    </submittedName>
</protein>
<name>A0A2K1P8X5_9BACT</name>
<dbReference type="Proteomes" id="UP000236604">
    <property type="component" value="Unassembled WGS sequence"/>
</dbReference>
<evidence type="ECO:0000259" key="6">
    <source>
        <dbReference type="PROSITE" id="PS50943"/>
    </source>
</evidence>
<evidence type="ECO:0000313" key="7">
    <source>
        <dbReference type="EMBL" id="PNR99241.1"/>
    </source>
</evidence>
<comment type="caution">
    <text evidence="7">The sequence shown here is derived from an EMBL/GenBank/DDBJ whole genome shotgun (WGS) entry which is preliminary data.</text>
</comment>
<feature type="domain" description="HTH cro/C1-type" evidence="6">
    <location>
        <begin position="2"/>
        <end position="41"/>
    </location>
</feature>
<feature type="domain" description="HTH lacI-type" evidence="5">
    <location>
        <begin position="4"/>
        <end position="58"/>
    </location>
</feature>
<evidence type="ECO:0000256" key="2">
    <source>
        <dbReference type="ARBA" id="ARBA00023015"/>
    </source>
</evidence>
<keyword evidence="3" id="KW-0238">DNA-binding</keyword>
<dbReference type="EMBL" id="AZRN01000023">
    <property type="protein sequence ID" value="PNR99241.1"/>
    <property type="molecule type" value="Genomic_DNA"/>
</dbReference>
<gene>
    <name evidence="7" type="ORF">X927_06215</name>
</gene>
<dbReference type="Gene3D" id="1.10.260.40">
    <property type="entry name" value="lambda repressor-like DNA-binding domains"/>
    <property type="match status" value="1"/>
</dbReference>
<proteinExistence type="predicted"/>
<dbReference type="Pfam" id="PF00532">
    <property type="entry name" value="Peripla_BP_1"/>
    <property type="match status" value="1"/>
</dbReference>
<organism evidence="7 8">
    <name type="scientific">Petrotoga mexicana DSM 14811</name>
    <dbReference type="NCBI Taxonomy" id="1122954"/>
    <lineage>
        <taxon>Bacteria</taxon>
        <taxon>Thermotogati</taxon>
        <taxon>Thermotogota</taxon>
        <taxon>Thermotogae</taxon>
        <taxon>Petrotogales</taxon>
        <taxon>Petrotogaceae</taxon>
        <taxon>Petrotoga</taxon>
    </lineage>
</organism>
<dbReference type="InterPro" id="IPR001387">
    <property type="entry name" value="Cro/C1-type_HTH"/>
</dbReference>
<dbReference type="AlphaFoldDB" id="A0A2K1P8X5"/>
<dbReference type="PROSITE" id="PS50932">
    <property type="entry name" value="HTH_LACI_2"/>
    <property type="match status" value="1"/>
</dbReference>
<dbReference type="InterPro" id="IPR001761">
    <property type="entry name" value="Peripla_BP/Lac1_sug-bd_dom"/>
</dbReference>
<dbReference type="SMART" id="SM00354">
    <property type="entry name" value="HTH_LACI"/>
    <property type="match status" value="1"/>
</dbReference>
<keyword evidence="8" id="KW-1185">Reference proteome</keyword>
<evidence type="ECO:0000256" key="4">
    <source>
        <dbReference type="ARBA" id="ARBA00023163"/>
    </source>
</evidence>
<dbReference type="Pfam" id="PF00356">
    <property type="entry name" value="LacI"/>
    <property type="match status" value="1"/>
</dbReference>
<dbReference type="PANTHER" id="PTHR30146:SF148">
    <property type="entry name" value="HTH-TYPE TRANSCRIPTIONAL REPRESSOR PURR-RELATED"/>
    <property type="match status" value="1"/>
</dbReference>
<dbReference type="PRINTS" id="PR00036">
    <property type="entry name" value="HTHLACI"/>
</dbReference>
<keyword evidence="2" id="KW-0805">Transcription regulation</keyword>
<sequence>MKKVTIKDIAERAGVSPATVSRVLNHQNGVSDEVAEKIMKIAKEMNYSFNMNARILRSGKSKIIGIIIPDISNSFFSKVLYGIQSVLQPLNYKILLANTEENPKLEEEYLKTFVDHKVDGILSAPTRNVNKKVYLDIINGSIPVVFFDRIIPQMNISSVTLDNQGAIEKAIDHLLQKGHKKIGFVSGIKEIYTGEQREKGFLNSLKKFNLNSKECPVYGGQFSETEAEKAAKEMLNNFSITAVVCSNNKTTIGALRAIKNVKLRIKEDISIIGFDLESWSDLIEITIISQPQFSIGMICAQRLLREIENKNIETENIVLSPELIIRNSVKNITK</sequence>
<dbReference type="InterPro" id="IPR000843">
    <property type="entry name" value="HTH_LacI"/>
</dbReference>
<dbReference type="InterPro" id="IPR028082">
    <property type="entry name" value="Peripla_BP_I"/>
</dbReference>
<keyword evidence="1" id="KW-0678">Repressor</keyword>
<evidence type="ECO:0000256" key="1">
    <source>
        <dbReference type="ARBA" id="ARBA00022491"/>
    </source>
</evidence>
<accession>A0A2K1P8X5</accession>
<dbReference type="InterPro" id="IPR010982">
    <property type="entry name" value="Lambda_DNA-bd_dom_sf"/>
</dbReference>
<evidence type="ECO:0000256" key="3">
    <source>
        <dbReference type="ARBA" id="ARBA00023125"/>
    </source>
</evidence>